<dbReference type="Proteomes" id="UP000319342">
    <property type="component" value="Chromosome"/>
</dbReference>
<dbReference type="SUPFAM" id="SSF49464">
    <property type="entry name" value="Carboxypeptidase regulatory domain-like"/>
    <property type="match status" value="1"/>
</dbReference>
<protein>
    <recommendedName>
        <fullName evidence="3">Carboxypeptidase regulatory-like domain-containing protein</fullName>
    </recommendedName>
</protein>
<reference evidence="1 2" key="1">
    <citation type="submission" date="2019-02" db="EMBL/GenBank/DDBJ databases">
        <title>Deep-cultivation of Planctomycetes and their phenomic and genomic characterization uncovers novel biology.</title>
        <authorList>
            <person name="Wiegand S."/>
            <person name="Jogler M."/>
            <person name="Boedeker C."/>
            <person name="Pinto D."/>
            <person name="Vollmers J."/>
            <person name="Rivas-Marin E."/>
            <person name="Kohn T."/>
            <person name="Peeters S.H."/>
            <person name="Heuer A."/>
            <person name="Rast P."/>
            <person name="Oberbeckmann S."/>
            <person name="Bunk B."/>
            <person name="Jeske O."/>
            <person name="Meyerdierks A."/>
            <person name="Storesund J.E."/>
            <person name="Kallscheuer N."/>
            <person name="Luecker S."/>
            <person name="Lage O.M."/>
            <person name="Pohl T."/>
            <person name="Merkel B.J."/>
            <person name="Hornburger P."/>
            <person name="Mueller R.-W."/>
            <person name="Bruemmer F."/>
            <person name="Labrenz M."/>
            <person name="Spormann A.M."/>
            <person name="Op den Camp H."/>
            <person name="Overmann J."/>
            <person name="Amann R."/>
            <person name="Jetten M.S.M."/>
            <person name="Mascher T."/>
            <person name="Medema M.H."/>
            <person name="Devos D.P."/>
            <person name="Kaster A.-K."/>
            <person name="Ovreas L."/>
            <person name="Rohde M."/>
            <person name="Galperin M.Y."/>
            <person name="Jogler C."/>
        </authorList>
    </citation>
    <scope>NUCLEOTIDE SEQUENCE [LARGE SCALE GENOMIC DNA]</scope>
    <source>
        <strain evidence="1 2">Pla163</strain>
    </source>
</reference>
<evidence type="ECO:0008006" key="3">
    <source>
        <dbReference type="Google" id="ProtNLM"/>
    </source>
</evidence>
<organism evidence="1 2">
    <name type="scientific">Rohdeia mirabilis</name>
    <dbReference type="NCBI Taxonomy" id="2528008"/>
    <lineage>
        <taxon>Bacteria</taxon>
        <taxon>Pseudomonadati</taxon>
        <taxon>Planctomycetota</taxon>
        <taxon>Planctomycetia</taxon>
        <taxon>Planctomycetia incertae sedis</taxon>
        <taxon>Rohdeia</taxon>
    </lineage>
</organism>
<dbReference type="OrthoDB" id="211639at2"/>
<keyword evidence="2" id="KW-1185">Reference proteome</keyword>
<name>A0A518D293_9BACT</name>
<dbReference type="EMBL" id="CP036290">
    <property type="protein sequence ID" value="QDU85596.1"/>
    <property type="molecule type" value="Genomic_DNA"/>
</dbReference>
<dbReference type="InterPro" id="IPR008969">
    <property type="entry name" value="CarboxyPept-like_regulatory"/>
</dbReference>
<dbReference type="Pfam" id="PF13620">
    <property type="entry name" value="CarboxypepD_reg"/>
    <property type="match status" value="1"/>
</dbReference>
<gene>
    <name evidence="1" type="ORF">Pla163_27280</name>
</gene>
<accession>A0A518D293</accession>
<evidence type="ECO:0000313" key="1">
    <source>
        <dbReference type="EMBL" id="QDU85596.1"/>
    </source>
</evidence>
<dbReference type="Gene3D" id="2.60.40.1120">
    <property type="entry name" value="Carboxypeptidase-like, regulatory domain"/>
    <property type="match status" value="1"/>
</dbReference>
<dbReference type="AlphaFoldDB" id="A0A518D293"/>
<sequence>MGPCVRRRGDPTARRDYVRVPVVRWKRKRFTRVVIRPRELARATLLGSPTVPPAHRRPSIVAQPSTPSLAIAVAVLLVGALATVALTQWDPTAEPPLAVIDDEEATEGVDPPTATDTGTELVEVPTERTAEIPLSLDTTVIWPLEVRLDLVEDLSLPEVPAGPPLGSGRNARLSGRIANASGDPVPARIRFDPGGPNAGRELLCDASGRFGATDLVPGMAIVEVTGPGIIGSRREVRLREGQDELLNIGYGRPGTVQGRVVGENGDGVVGARVSLDGQVLETGEDGTFFFPEVAAGRCLLEISQEGFVDYRTLLGVAGGYTVEAGALQFVLRRPCSLRLILRPNIGGPEPALVYLMPANSNRERAFPWHTVNPILLTGDAPVVVEDLPEGAIHIRTFRTGAEAQPAYKQVQLNAGDETEAVIRLEPAPVVSGAVFDSSGEAAAGATVRLSAADVARASQRLFPTSDQLWLEHVLPLMPSVEQVVTTDTSGRFRLTSWSDVSPFRLLEITSQDGSQSLAMVVGPEHDNAELELRLAATEREDARLEVVIPGRTQALPVEVVVNGAPRDGFVLAASQDLEIEGLVPGVYRLEVVWHGERVAKEPSVVIVDSARDMWTLPQEAIEGQSAETWRKLGRPYPGPSGGD</sequence>
<proteinExistence type="predicted"/>
<evidence type="ECO:0000313" key="2">
    <source>
        <dbReference type="Proteomes" id="UP000319342"/>
    </source>
</evidence>